<dbReference type="HOGENOM" id="CLU_189641_0_0_2"/>
<sequence>MKVKIPYRFLEDNTWCVKEYGEWYPYADDAEYEFTVDECEFDYADLEDIVNEYTADIIDILLRNHRKELEKALAKGMTRL</sequence>
<dbReference type="EMBL" id="CP001404">
    <property type="protein sequence ID" value="ACP47401.1"/>
    <property type="molecule type" value="Genomic_DNA"/>
</dbReference>
<name>C3NJZ9_SACI1</name>
<protein>
    <submittedName>
        <fullName evidence="1">Uncharacterized protein</fullName>
    </submittedName>
</protein>
<evidence type="ECO:0000313" key="2">
    <source>
        <dbReference type="Proteomes" id="UP000006818"/>
    </source>
</evidence>
<gene>
    <name evidence="1" type="ordered locus">YN1551_0213</name>
</gene>
<dbReference type="KEGG" id="sin:YN1551_0213"/>
<reference evidence="1 2" key="1">
    <citation type="journal article" date="2009" name="Proc. Natl. Acad. Sci. U.S.A.">
        <title>Biogeography of the Sulfolobus islandicus pan-genome.</title>
        <authorList>
            <person name="Reno M.L."/>
            <person name="Held N.L."/>
            <person name="Fields C.J."/>
            <person name="Burke P.V."/>
            <person name="Whitaker R.J."/>
        </authorList>
    </citation>
    <scope>NUCLEOTIDE SEQUENCE [LARGE SCALE GENOMIC DNA]</scope>
    <source>
        <strain evidence="2">Y.N.15.51 / Yellowstone #2</strain>
    </source>
</reference>
<accession>C3NJZ9</accession>
<dbReference type="AlphaFoldDB" id="C3NJZ9"/>
<dbReference type="RefSeq" id="WP_012717012.1">
    <property type="nucleotide sequence ID" value="NC_012623.1"/>
</dbReference>
<dbReference type="GeneID" id="7808751"/>
<proteinExistence type="predicted"/>
<dbReference type="Proteomes" id="UP000006818">
    <property type="component" value="Chromosome"/>
</dbReference>
<evidence type="ECO:0000313" key="1">
    <source>
        <dbReference type="EMBL" id="ACP47401.1"/>
    </source>
</evidence>
<organism evidence="1 2">
    <name type="scientific">Saccharolobus islandicus (strain Y.N.15.51 / Yellowstone #2)</name>
    <name type="common">Sulfolobus islandicus</name>
    <dbReference type="NCBI Taxonomy" id="419942"/>
    <lineage>
        <taxon>Archaea</taxon>
        <taxon>Thermoproteota</taxon>
        <taxon>Thermoprotei</taxon>
        <taxon>Sulfolobales</taxon>
        <taxon>Sulfolobaceae</taxon>
        <taxon>Saccharolobus</taxon>
    </lineage>
</organism>